<feature type="region of interest" description="Disordered" evidence="1">
    <location>
        <begin position="1"/>
        <end position="53"/>
    </location>
</feature>
<sequence>MRSLTSDRALGKRSPLGVAPTRAKGTDAFDDVRAPDEDVGATPLAEVGTSPVSAANTPVPDEFAPLPPAAPVVHVPVAAVSRVFGVGICNPARAGAMRADAGGLTDAAGTDWVPASAAPAATTLPVAIAAVSIRNWVGDDFRACFDMPGSVNSLRRAGWSSQLPHLCHVIVSAVRYASCRRKLEGAVPVKICQ</sequence>
<protein>
    <submittedName>
        <fullName evidence="2">Uncharacterized protein</fullName>
    </submittedName>
</protein>
<gene>
    <name evidence="2" type="ORF">MNO81_14965</name>
</gene>
<dbReference type="Proteomes" id="UP001154266">
    <property type="component" value="Unassembled WGS sequence"/>
</dbReference>
<comment type="caution">
    <text evidence="2">The sequence shown here is derived from an EMBL/GenBank/DDBJ whole genome shotgun (WGS) entry which is preliminary data.</text>
</comment>
<accession>A0ABT6GS80</accession>
<evidence type="ECO:0000313" key="3">
    <source>
        <dbReference type="Proteomes" id="UP001154266"/>
    </source>
</evidence>
<evidence type="ECO:0000313" key="2">
    <source>
        <dbReference type="EMBL" id="MDG5484097.1"/>
    </source>
</evidence>
<name>A0ABT6GS80_MYCGU</name>
<proteinExistence type="predicted"/>
<dbReference type="EMBL" id="JAKZMO010000011">
    <property type="protein sequence ID" value="MDG5484097.1"/>
    <property type="molecule type" value="Genomic_DNA"/>
</dbReference>
<evidence type="ECO:0000256" key="1">
    <source>
        <dbReference type="SAM" id="MobiDB-lite"/>
    </source>
</evidence>
<organism evidence="2 3">
    <name type="scientific">Mycolicibacterium gadium</name>
    <name type="common">Mycobacterium gadium</name>
    <dbReference type="NCBI Taxonomy" id="1794"/>
    <lineage>
        <taxon>Bacteria</taxon>
        <taxon>Bacillati</taxon>
        <taxon>Actinomycetota</taxon>
        <taxon>Actinomycetes</taxon>
        <taxon>Mycobacteriales</taxon>
        <taxon>Mycobacteriaceae</taxon>
        <taxon>Mycolicibacterium</taxon>
    </lineage>
</organism>
<feature type="compositionally biased region" description="Basic and acidic residues" evidence="1">
    <location>
        <begin position="24"/>
        <end position="36"/>
    </location>
</feature>
<reference evidence="2" key="1">
    <citation type="journal article" date="2023" name="Environ. Microbiol.">
        <title>The 2-methylpropene degradation pathway in Mycobacteriaceae family strains.</title>
        <authorList>
            <person name="Helbich S."/>
            <person name="Barrantes I."/>
            <person name="Dos Anjos Borges L.G."/>
            <person name="Pieper D.H."/>
            <person name="Vainshtein Y."/>
            <person name="Sohn K."/>
            <person name="Engesser K.H."/>
        </authorList>
    </citation>
    <scope>NUCLEOTIDE SEQUENCE</scope>
    <source>
        <strain evidence="2">IBE100</strain>
    </source>
</reference>
<keyword evidence="3" id="KW-1185">Reference proteome</keyword>